<protein>
    <recommendedName>
        <fullName evidence="4">Secreted peptide</fullName>
    </recommendedName>
</protein>
<keyword evidence="2" id="KW-0732">Signal</keyword>
<proteinExistence type="predicted"/>
<dbReference type="AlphaFoldDB" id="A0A2M3ZLN0"/>
<sequence>MWIFCAVALSSSMLLRAWSVMSSSDFFVCVRISFVLVAALLASSFISAFSLPITHSSPWRPFPALVLMFFVNTSSM</sequence>
<name>A0A2M3ZLN0_9DIPT</name>
<organism evidence="3">
    <name type="scientific">Anopheles braziliensis</name>
    <dbReference type="NCBI Taxonomy" id="58242"/>
    <lineage>
        <taxon>Eukaryota</taxon>
        <taxon>Metazoa</taxon>
        <taxon>Ecdysozoa</taxon>
        <taxon>Arthropoda</taxon>
        <taxon>Hexapoda</taxon>
        <taxon>Insecta</taxon>
        <taxon>Pterygota</taxon>
        <taxon>Neoptera</taxon>
        <taxon>Endopterygota</taxon>
        <taxon>Diptera</taxon>
        <taxon>Nematocera</taxon>
        <taxon>Culicoidea</taxon>
        <taxon>Culicidae</taxon>
        <taxon>Anophelinae</taxon>
        <taxon>Anopheles</taxon>
    </lineage>
</organism>
<dbReference type="EMBL" id="GGFM01008651">
    <property type="protein sequence ID" value="MBW29402.1"/>
    <property type="molecule type" value="Transcribed_RNA"/>
</dbReference>
<accession>A0A2M3ZLN0</accession>
<evidence type="ECO:0000256" key="1">
    <source>
        <dbReference type="SAM" id="Phobius"/>
    </source>
</evidence>
<feature type="signal peptide" evidence="2">
    <location>
        <begin position="1"/>
        <end position="17"/>
    </location>
</feature>
<keyword evidence="1" id="KW-1133">Transmembrane helix</keyword>
<feature type="chain" id="PRO_5014986135" description="Secreted peptide" evidence="2">
    <location>
        <begin position="18"/>
        <end position="76"/>
    </location>
</feature>
<evidence type="ECO:0000313" key="3">
    <source>
        <dbReference type="EMBL" id="MBW29402.1"/>
    </source>
</evidence>
<reference evidence="3" key="1">
    <citation type="submission" date="2018-01" db="EMBL/GenBank/DDBJ databases">
        <title>An insight into the sialome of Amazonian anophelines.</title>
        <authorList>
            <person name="Ribeiro J.M."/>
            <person name="Scarpassa V."/>
            <person name="Calvo E."/>
        </authorList>
    </citation>
    <scope>NUCLEOTIDE SEQUENCE</scope>
    <source>
        <tissue evidence="3">Salivary glands</tissue>
    </source>
</reference>
<keyword evidence="1" id="KW-0812">Transmembrane</keyword>
<evidence type="ECO:0008006" key="4">
    <source>
        <dbReference type="Google" id="ProtNLM"/>
    </source>
</evidence>
<evidence type="ECO:0000256" key="2">
    <source>
        <dbReference type="SAM" id="SignalP"/>
    </source>
</evidence>
<feature type="transmembrane region" description="Helical" evidence="1">
    <location>
        <begin position="32"/>
        <end position="51"/>
    </location>
</feature>
<keyword evidence="1" id="KW-0472">Membrane</keyword>